<comment type="caution">
    <text evidence="2">The sequence shown here is derived from an EMBL/GenBank/DDBJ whole genome shotgun (WGS) entry which is preliminary data.</text>
</comment>
<accession>S2W1F1</accession>
<evidence type="ECO:0000313" key="2">
    <source>
        <dbReference type="EMBL" id="EPD33608.1"/>
    </source>
</evidence>
<sequence>MSKKDDELLELVKQMQEKIASLETELADSKAAQPIPEEDLAVIAASAAAFLGIKGKVKAIQFAGRSGTNSLASA</sequence>
<dbReference type="RefSeq" id="WP_016455217.1">
    <property type="nucleotide sequence ID" value="NZ_KE150269.1"/>
</dbReference>
<dbReference type="Proteomes" id="UP000014417">
    <property type="component" value="Unassembled WGS sequence"/>
</dbReference>
<protein>
    <submittedName>
        <fullName evidence="2">Uncharacterized protein</fullName>
    </submittedName>
</protein>
<dbReference type="EMBL" id="AGZR01000004">
    <property type="protein sequence ID" value="EPD33608.1"/>
    <property type="molecule type" value="Genomic_DNA"/>
</dbReference>
<keyword evidence="3" id="KW-1185">Reference proteome</keyword>
<feature type="coiled-coil region" evidence="1">
    <location>
        <begin position="5"/>
        <end position="32"/>
    </location>
</feature>
<reference evidence="2 3" key="1">
    <citation type="submission" date="2013-04" db="EMBL/GenBank/DDBJ databases">
        <title>The Genome Sequence of Propionimicrobium lymphophilum ACS-093-V-SCH5.</title>
        <authorList>
            <consortium name="The Broad Institute Genomics Platform"/>
            <person name="Earl A."/>
            <person name="Ward D."/>
            <person name="Feldgarden M."/>
            <person name="Gevers D."/>
            <person name="Saerens B."/>
            <person name="Vaneechoutte M."/>
            <person name="Walker B."/>
            <person name="Young S."/>
            <person name="Zeng Q."/>
            <person name="Gargeya S."/>
            <person name="Fitzgerald M."/>
            <person name="Haas B."/>
            <person name="Abouelleil A."/>
            <person name="Allen A.W."/>
            <person name="Alvarado L."/>
            <person name="Arachchi H.M."/>
            <person name="Berlin A.M."/>
            <person name="Chapman S.B."/>
            <person name="Gainer-Dewar J."/>
            <person name="Goldberg J."/>
            <person name="Griggs A."/>
            <person name="Gujja S."/>
            <person name="Hansen M."/>
            <person name="Howarth C."/>
            <person name="Imamovic A."/>
            <person name="Ireland A."/>
            <person name="Larimer J."/>
            <person name="McCowan C."/>
            <person name="Murphy C."/>
            <person name="Pearson M."/>
            <person name="Poon T.W."/>
            <person name="Priest M."/>
            <person name="Roberts A."/>
            <person name="Saif S."/>
            <person name="Shea T."/>
            <person name="Sisk P."/>
            <person name="Sykes S."/>
            <person name="Wortman J."/>
            <person name="Nusbaum C."/>
            <person name="Birren B."/>
        </authorList>
    </citation>
    <scope>NUCLEOTIDE SEQUENCE [LARGE SCALE GENOMIC DNA]</scope>
    <source>
        <strain evidence="2 3">ACS-093-V-SCH5</strain>
    </source>
</reference>
<evidence type="ECO:0000256" key="1">
    <source>
        <dbReference type="SAM" id="Coils"/>
    </source>
</evidence>
<dbReference type="AlphaFoldDB" id="S2W1F1"/>
<organism evidence="2 3">
    <name type="scientific">Propionimicrobium lymphophilum ACS-093-V-SCH5</name>
    <dbReference type="NCBI Taxonomy" id="883161"/>
    <lineage>
        <taxon>Bacteria</taxon>
        <taxon>Bacillati</taxon>
        <taxon>Actinomycetota</taxon>
        <taxon>Actinomycetes</taxon>
        <taxon>Propionibacteriales</taxon>
        <taxon>Propionibacteriaceae</taxon>
        <taxon>Propionimicrobium</taxon>
    </lineage>
</organism>
<dbReference type="PATRIC" id="fig|883161.3.peg.366"/>
<proteinExistence type="predicted"/>
<gene>
    <name evidence="2" type="ORF">HMPREF9306_00362</name>
</gene>
<dbReference type="STRING" id="883161.HMPREF9306_00362"/>
<dbReference type="HOGENOM" id="CLU_2684853_0_0_11"/>
<keyword evidence="1" id="KW-0175">Coiled coil</keyword>
<evidence type="ECO:0000313" key="3">
    <source>
        <dbReference type="Proteomes" id="UP000014417"/>
    </source>
</evidence>
<name>S2W1F1_9ACTN</name>